<dbReference type="Proteomes" id="UP000228934">
    <property type="component" value="Unassembled WGS sequence"/>
</dbReference>
<name>A0A2G9SKK6_AQUCT</name>
<organism evidence="1 2">
    <name type="scientific">Aquarana catesbeiana</name>
    <name type="common">American bullfrog</name>
    <name type="synonym">Rana catesbeiana</name>
    <dbReference type="NCBI Taxonomy" id="8400"/>
    <lineage>
        <taxon>Eukaryota</taxon>
        <taxon>Metazoa</taxon>
        <taxon>Chordata</taxon>
        <taxon>Craniata</taxon>
        <taxon>Vertebrata</taxon>
        <taxon>Euteleostomi</taxon>
        <taxon>Amphibia</taxon>
        <taxon>Batrachia</taxon>
        <taxon>Anura</taxon>
        <taxon>Neobatrachia</taxon>
        <taxon>Ranoidea</taxon>
        <taxon>Ranidae</taxon>
        <taxon>Aquarana</taxon>
    </lineage>
</organism>
<sequence length="59" mass="6811">MCEPQFCHCWVQDQACTRRTAERPLISGCVEEHVCTLMHVQLAVNDYLMPFSKMTIPVI</sequence>
<dbReference type="AlphaFoldDB" id="A0A2G9SKK6"/>
<dbReference type="OrthoDB" id="302728at2759"/>
<evidence type="ECO:0000313" key="1">
    <source>
        <dbReference type="EMBL" id="PIO40604.1"/>
    </source>
</evidence>
<evidence type="ECO:0000313" key="2">
    <source>
        <dbReference type="Proteomes" id="UP000228934"/>
    </source>
</evidence>
<gene>
    <name evidence="1" type="ORF">AB205_0069450</name>
</gene>
<accession>A0A2G9SKK6</accession>
<keyword evidence="2" id="KW-1185">Reference proteome</keyword>
<reference evidence="2" key="1">
    <citation type="journal article" date="2017" name="Nat. Commun.">
        <title>The North American bullfrog draft genome provides insight into hormonal regulation of long noncoding RNA.</title>
        <authorList>
            <person name="Hammond S.A."/>
            <person name="Warren R.L."/>
            <person name="Vandervalk B.P."/>
            <person name="Kucuk E."/>
            <person name="Khan H."/>
            <person name="Gibb E.A."/>
            <person name="Pandoh P."/>
            <person name="Kirk H."/>
            <person name="Zhao Y."/>
            <person name="Jones M."/>
            <person name="Mungall A.J."/>
            <person name="Coope R."/>
            <person name="Pleasance S."/>
            <person name="Moore R.A."/>
            <person name="Holt R.A."/>
            <person name="Round J.M."/>
            <person name="Ohora S."/>
            <person name="Walle B.V."/>
            <person name="Veldhoen N."/>
            <person name="Helbing C.C."/>
            <person name="Birol I."/>
        </authorList>
    </citation>
    <scope>NUCLEOTIDE SEQUENCE [LARGE SCALE GENOMIC DNA]</scope>
</reference>
<proteinExistence type="predicted"/>
<dbReference type="EMBL" id="KV923726">
    <property type="protein sequence ID" value="PIO40604.1"/>
    <property type="molecule type" value="Genomic_DNA"/>
</dbReference>
<protein>
    <submittedName>
        <fullName evidence="1">Uncharacterized protein</fullName>
    </submittedName>
</protein>